<reference evidence="5" key="1">
    <citation type="journal article" date="2021" name="Syst. Appl. Microbiol.">
        <title>Roseomonas hellenica sp. nov., isolated from roots of wild-growing Alkanna tinctoria.</title>
        <authorList>
            <person name="Rat A."/>
            <person name="Naranjo H.D."/>
            <person name="Lebbe L."/>
            <person name="Cnockaert M."/>
            <person name="Krigas N."/>
            <person name="Grigoriadou K."/>
            <person name="Maloupa E."/>
            <person name="Willems A."/>
        </authorList>
    </citation>
    <scope>NUCLEOTIDE SEQUENCE [LARGE SCALE GENOMIC DNA]</scope>
    <source>
        <strain evidence="5">LMG 31159</strain>
    </source>
</reference>
<dbReference type="PANTHER" id="PTHR46401:SF2">
    <property type="entry name" value="GLYCOSYLTRANSFERASE WBBK-RELATED"/>
    <property type="match status" value="1"/>
</dbReference>
<evidence type="ECO:0000313" key="4">
    <source>
        <dbReference type="EMBL" id="MBR0652240.1"/>
    </source>
</evidence>
<dbReference type="Gene3D" id="3.40.50.2000">
    <property type="entry name" value="Glycogen Phosphorylase B"/>
    <property type="match status" value="2"/>
</dbReference>
<name>A0ABS5EMI3_9PROT</name>
<dbReference type="EMBL" id="JAAEDI010000026">
    <property type="protein sequence ID" value="MBR0652240.1"/>
    <property type="molecule type" value="Genomic_DNA"/>
</dbReference>
<dbReference type="InterPro" id="IPR001296">
    <property type="entry name" value="Glyco_trans_1"/>
</dbReference>
<keyword evidence="1" id="KW-0808">Transferase</keyword>
<protein>
    <submittedName>
        <fullName evidence="4">Glycosyltransferase family 4 protein</fullName>
    </submittedName>
</protein>
<evidence type="ECO:0000259" key="3">
    <source>
        <dbReference type="Pfam" id="PF13439"/>
    </source>
</evidence>
<feature type="domain" description="Glycosyltransferase subfamily 4-like N-terminal" evidence="3">
    <location>
        <begin position="23"/>
        <end position="232"/>
    </location>
</feature>
<dbReference type="Pfam" id="PF13439">
    <property type="entry name" value="Glyco_transf_4"/>
    <property type="match status" value="1"/>
</dbReference>
<sequence length="449" mass="50725">MPDQRPPRIFIDGYNLSLTQGTGVATYARNLSFCLRDLGAEVGVLYGTRSSTVSMNPLMREISFFDPPVGRPSRVVEVARAVRRAATTPLGEIATQVPITGRVVRESFRSRLPHFDHVWNVQDLFDLQRLHSKLYFWRMAVHFREPPALMHWTYPLALQVRGAKNIYTMHDLVPLRLPYTTLDNKRNYFRLVRRLARRSSHIVTVSEASKRDIVNLLGIPEEKVTNTYQSVDIPARYAQKPLADVKAEIEGTFGLGHQRYFLFFGAIEPKKNVGRMIEAYLASGVTDPLVIVGKKAWKSEDELRLLFENDHLRYLLTRDGLTQTHHRVKLVDYAPFPLLVSLIRGAKAVLFPSLYEGFGLPALEAMLLGTPVMTSNTSSMPEVVGDAALKIDPYDIRAMVDAIRTLDSDAALRGRLSDAGPRQASLFSPERYRFRLREAYARVGVAVGE</sequence>
<dbReference type="PANTHER" id="PTHR46401">
    <property type="entry name" value="GLYCOSYLTRANSFERASE WBBK-RELATED"/>
    <property type="match status" value="1"/>
</dbReference>
<dbReference type="CDD" id="cd03809">
    <property type="entry name" value="GT4_MtfB-like"/>
    <property type="match status" value="1"/>
</dbReference>
<organism evidence="4 5">
    <name type="scientific">Neoroseomonas terrae</name>
    <dbReference type="NCBI Taxonomy" id="424799"/>
    <lineage>
        <taxon>Bacteria</taxon>
        <taxon>Pseudomonadati</taxon>
        <taxon>Pseudomonadota</taxon>
        <taxon>Alphaproteobacteria</taxon>
        <taxon>Acetobacterales</taxon>
        <taxon>Acetobacteraceae</taxon>
        <taxon>Neoroseomonas</taxon>
    </lineage>
</organism>
<comment type="caution">
    <text evidence="4">The sequence shown here is derived from an EMBL/GenBank/DDBJ whole genome shotgun (WGS) entry which is preliminary data.</text>
</comment>
<gene>
    <name evidence="4" type="ORF">GXW78_21470</name>
</gene>
<feature type="domain" description="Glycosyl transferase family 1" evidence="2">
    <location>
        <begin position="257"/>
        <end position="421"/>
    </location>
</feature>
<dbReference type="Pfam" id="PF00534">
    <property type="entry name" value="Glycos_transf_1"/>
    <property type="match status" value="1"/>
</dbReference>
<proteinExistence type="predicted"/>
<dbReference type="InterPro" id="IPR028098">
    <property type="entry name" value="Glyco_trans_4-like_N"/>
</dbReference>
<evidence type="ECO:0000256" key="1">
    <source>
        <dbReference type="ARBA" id="ARBA00022679"/>
    </source>
</evidence>
<accession>A0ABS5EMI3</accession>
<dbReference type="Proteomes" id="UP000698752">
    <property type="component" value="Unassembled WGS sequence"/>
</dbReference>
<keyword evidence="5" id="KW-1185">Reference proteome</keyword>
<evidence type="ECO:0000259" key="2">
    <source>
        <dbReference type="Pfam" id="PF00534"/>
    </source>
</evidence>
<dbReference type="SUPFAM" id="SSF53756">
    <property type="entry name" value="UDP-Glycosyltransferase/glycogen phosphorylase"/>
    <property type="match status" value="1"/>
</dbReference>
<evidence type="ECO:0000313" key="5">
    <source>
        <dbReference type="Proteomes" id="UP000698752"/>
    </source>
</evidence>
<dbReference type="RefSeq" id="WP_211870956.1">
    <property type="nucleotide sequence ID" value="NZ_JAAEDI010000026.1"/>
</dbReference>